<organism evidence="1 2">
    <name type="scientific">Mucuna pruriens</name>
    <name type="common">Velvet bean</name>
    <name type="synonym">Dolichos pruriens</name>
    <dbReference type="NCBI Taxonomy" id="157652"/>
    <lineage>
        <taxon>Eukaryota</taxon>
        <taxon>Viridiplantae</taxon>
        <taxon>Streptophyta</taxon>
        <taxon>Embryophyta</taxon>
        <taxon>Tracheophyta</taxon>
        <taxon>Spermatophyta</taxon>
        <taxon>Magnoliopsida</taxon>
        <taxon>eudicotyledons</taxon>
        <taxon>Gunneridae</taxon>
        <taxon>Pentapetalae</taxon>
        <taxon>rosids</taxon>
        <taxon>fabids</taxon>
        <taxon>Fabales</taxon>
        <taxon>Fabaceae</taxon>
        <taxon>Papilionoideae</taxon>
        <taxon>50 kb inversion clade</taxon>
        <taxon>NPAAA clade</taxon>
        <taxon>indigoferoid/millettioid clade</taxon>
        <taxon>Phaseoleae</taxon>
        <taxon>Mucuna</taxon>
    </lineage>
</organism>
<gene>
    <name evidence="1" type="primary">VIP1</name>
    <name evidence="1" type="ORF">CR513_21588</name>
</gene>
<dbReference type="PANTHER" id="PTHR13690:SF86">
    <property type="entry name" value="TRANSCRIPTION FACTOR VIP1"/>
    <property type="match status" value="1"/>
</dbReference>
<keyword evidence="2" id="KW-1185">Reference proteome</keyword>
<accession>A0A371GZE6</accession>
<dbReference type="AlphaFoldDB" id="A0A371GZE6"/>
<dbReference type="OrthoDB" id="1459106at2759"/>
<protein>
    <submittedName>
        <fullName evidence="1">Transcription factor VIP1</fullName>
    </submittedName>
</protein>
<sequence length="227" mass="26417">MEEKFIENPSTITDLEQMLEGRFHHQRSQSDTSFCFTTNFNNSFFFDTSDLNIYNHPLSFSLPSPITIDVVPVVTKLDESNKQPQLVGAPFSRHLRSFSADFDFYDDLKFVDDDIDKVAKRSDNERKMGHQWHNNLMDGSSTMPFEENSKMVMMDGLEKAMVIDKLVELYLLDPKRAKRSLNQCSQSDTTFYFAENFNIFLFDIFDLDISNHPLSFLFHLSLLLVSF</sequence>
<comment type="caution">
    <text evidence="1">The sequence shown here is derived from an EMBL/GenBank/DDBJ whole genome shotgun (WGS) entry which is preliminary data.</text>
</comment>
<evidence type="ECO:0000313" key="2">
    <source>
        <dbReference type="Proteomes" id="UP000257109"/>
    </source>
</evidence>
<dbReference type="PANTHER" id="PTHR13690">
    <property type="entry name" value="TRANSCRIPTION FACTOR POSF21-RELATED"/>
    <property type="match status" value="1"/>
</dbReference>
<dbReference type="GO" id="GO:0003700">
    <property type="term" value="F:DNA-binding transcription factor activity"/>
    <property type="evidence" value="ECO:0007669"/>
    <property type="project" value="TreeGrafter"/>
</dbReference>
<proteinExistence type="predicted"/>
<name>A0A371GZE6_MUCPR</name>
<dbReference type="Proteomes" id="UP000257109">
    <property type="component" value="Unassembled WGS sequence"/>
</dbReference>
<feature type="non-terminal residue" evidence="1">
    <location>
        <position position="1"/>
    </location>
</feature>
<reference evidence="1" key="1">
    <citation type="submission" date="2018-05" db="EMBL/GenBank/DDBJ databases">
        <title>Draft genome of Mucuna pruriens seed.</title>
        <authorList>
            <person name="Nnadi N.E."/>
            <person name="Vos R."/>
            <person name="Hasami M.H."/>
            <person name="Devisetty U.K."/>
            <person name="Aguiy J.C."/>
        </authorList>
    </citation>
    <scope>NUCLEOTIDE SEQUENCE [LARGE SCALE GENOMIC DNA]</scope>
    <source>
        <strain evidence="1">JCA_2017</strain>
    </source>
</reference>
<dbReference type="GO" id="GO:0005634">
    <property type="term" value="C:nucleus"/>
    <property type="evidence" value="ECO:0007669"/>
    <property type="project" value="TreeGrafter"/>
</dbReference>
<dbReference type="EMBL" id="QJKJ01004036">
    <property type="protein sequence ID" value="RDX95826.1"/>
    <property type="molecule type" value="Genomic_DNA"/>
</dbReference>
<dbReference type="STRING" id="157652.A0A371GZE6"/>
<evidence type="ECO:0000313" key="1">
    <source>
        <dbReference type="EMBL" id="RDX95826.1"/>
    </source>
</evidence>